<dbReference type="AlphaFoldDB" id="J3MWF7"/>
<reference evidence="1" key="1">
    <citation type="journal article" date="2013" name="Nat. Commun.">
        <title>Whole-genome sequencing of Oryza brachyantha reveals mechanisms underlying Oryza genome evolution.</title>
        <authorList>
            <person name="Chen J."/>
            <person name="Huang Q."/>
            <person name="Gao D."/>
            <person name="Wang J."/>
            <person name="Lang Y."/>
            <person name="Liu T."/>
            <person name="Li B."/>
            <person name="Bai Z."/>
            <person name="Luis Goicoechea J."/>
            <person name="Liang C."/>
            <person name="Chen C."/>
            <person name="Zhang W."/>
            <person name="Sun S."/>
            <person name="Liao Y."/>
            <person name="Zhang X."/>
            <person name="Yang L."/>
            <person name="Song C."/>
            <person name="Wang M."/>
            <person name="Shi J."/>
            <person name="Liu G."/>
            <person name="Liu J."/>
            <person name="Zhou H."/>
            <person name="Zhou W."/>
            <person name="Yu Q."/>
            <person name="An N."/>
            <person name="Chen Y."/>
            <person name="Cai Q."/>
            <person name="Wang B."/>
            <person name="Liu B."/>
            <person name="Min J."/>
            <person name="Huang Y."/>
            <person name="Wu H."/>
            <person name="Li Z."/>
            <person name="Zhang Y."/>
            <person name="Yin Y."/>
            <person name="Song W."/>
            <person name="Jiang J."/>
            <person name="Jackson S.A."/>
            <person name="Wing R.A."/>
            <person name="Wang J."/>
            <person name="Chen M."/>
        </authorList>
    </citation>
    <scope>NUCLEOTIDE SEQUENCE [LARGE SCALE GENOMIC DNA]</scope>
    <source>
        <strain evidence="1">cv. IRGC 101232</strain>
    </source>
</reference>
<dbReference type="EnsemblPlants" id="OB09G13360.1">
    <property type="protein sequence ID" value="OB09G13360.1"/>
    <property type="gene ID" value="OB09G13360"/>
</dbReference>
<accession>J3MWF7</accession>
<organism evidence="1">
    <name type="scientific">Oryza brachyantha</name>
    <name type="common">malo sina</name>
    <dbReference type="NCBI Taxonomy" id="4533"/>
    <lineage>
        <taxon>Eukaryota</taxon>
        <taxon>Viridiplantae</taxon>
        <taxon>Streptophyta</taxon>
        <taxon>Embryophyta</taxon>
        <taxon>Tracheophyta</taxon>
        <taxon>Spermatophyta</taxon>
        <taxon>Magnoliopsida</taxon>
        <taxon>Liliopsida</taxon>
        <taxon>Poales</taxon>
        <taxon>Poaceae</taxon>
        <taxon>BOP clade</taxon>
        <taxon>Oryzoideae</taxon>
        <taxon>Oryzeae</taxon>
        <taxon>Oryzinae</taxon>
        <taxon>Oryza</taxon>
    </lineage>
</organism>
<dbReference type="OMA" id="GATTHDN"/>
<keyword evidence="2" id="KW-1185">Reference proteome</keyword>
<dbReference type="Proteomes" id="UP000006038">
    <property type="component" value="Chromosome 9"/>
</dbReference>
<evidence type="ECO:0000313" key="1">
    <source>
        <dbReference type="EnsemblPlants" id="OB09G13360.1"/>
    </source>
</evidence>
<protein>
    <submittedName>
        <fullName evidence="1">Uncharacterized protein</fullName>
    </submittedName>
</protein>
<proteinExistence type="predicted"/>
<name>J3MWF7_ORYBR</name>
<reference evidence="1" key="2">
    <citation type="submission" date="2013-04" db="UniProtKB">
        <authorList>
            <consortium name="EnsemblPlants"/>
        </authorList>
    </citation>
    <scope>IDENTIFICATION</scope>
</reference>
<sequence length="56" mass="6141">MSPALLLLHGSELLSPPPVSSRSLLLRAAQRGATTHDNNPFRRSRFGFGVKYCGFL</sequence>
<dbReference type="Gramene" id="OB09G13360.1">
    <property type="protein sequence ID" value="OB09G13360.1"/>
    <property type="gene ID" value="OB09G13360"/>
</dbReference>
<dbReference type="HOGENOM" id="CLU_3020501_0_0_1"/>
<evidence type="ECO:0000313" key="2">
    <source>
        <dbReference type="Proteomes" id="UP000006038"/>
    </source>
</evidence>